<protein>
    <submittedName>
        <fullName evidence="1">Uncharacterized protein</fullName>
    </submittedName>
</protein>
<sequence>MELNMAQMLSEVESAKCECSRLEEECTEEYISRVKADFGGKWLCGLCAEAVRDEAGKPEGKEEEGVGRGCQGLVFPAVLLLPREDGRLAPQRDAHGHLRSDDT</sequence>
<evidence type="ECO:0000313" key="1">
    <source>
        <dbReference type="EMBL" id="WOL07122.1"/>
    </source>
</evidence>
<proteinExistence type="predicted"/>
<reference evidence="1 2" key="1">
    <citation type="submission" date="2023-10" db="EMBL/GenBank/DDBJ databases">
        <title>Chromosome-scale genome assembly provides insights into flower coloration mechanisms of Canna indica.</title>
        <authorList>
            <person name="Li C."/>
        </authorList>
    </citation>
    <scope>NUCLEOTIDE SEQUENCE [LARGE SCALE GENOMIC DNA]</scope>
    <source>
        <tissue evidence="1">Flower</tissue>
    </source>
</reference>
<accession>A0AAQ3KEI4</accession>
<organism evidence="1 2">
    <name type="scientific">Canna indica</name>
    <name type="common">Indian-shot</name>
    <dbReference type="NCBI Taxonomy" id="4628"/>
    <lineage>
        <taxon>Eukaryota</taxon>
        <taxon>Viridiplantae</taxon>
        <taxon>Streptophyta</taxon>
        <taxon>Embryophyta</taxon>
        <taxon>Tracheophyta</taxon>
        <taxon>Spermatophyta</taxon>
        <taxon>Magnoliopsida</taxon>
        <taxon>Liliopsida</taxon>
        <taxon>Zingiberales</taxon>
        <taxon>Cannaceae</taxon>
        <taxon>Canna</taxon>
    </lineage>
</organism>
<dbReference type="InterPro" id="IPR012876">
    <property type="entry name" value="DUF1677_pln"/>
</dbReference>
<keyword evidence="2" id="KW-1185">Reference proteome</keyword>
<evidence type="ECO:0000313" key="2">
    <source>
        <dbReference type="Proteomes" id="UP001327560"/>
    </source>
</evidence>
<dbReference type="Proteomes" id="UP001327560">
    <property type="component" value="Chromosome 5"/>
</dbReference>
<name>A0AAQ3KEI4_9LILI</name>
<dbReference type="PANTHER" id="PTHR33108">
    <property type="entry name" value="OS01G0745000 PROTEIN"/>
    <property type="match status" value="1"/>
</dbReference>
<dbReference type="Pfam" id="PF07911">
    <property type="entry name" value="DUF1677"/>
    <property type="match status" value="1"/>
</dbReference>
<gene>
    <name evidence="1" type="ORF">Cni_G15859</name>
</gene>
<dbReference type="EMBL" id="CP136894">
    <property type="protein sequence ID" value="WOL07122.1"/>
    <property type="molecule type" value="Genomic_DNA"/>
</dbReference>
<dbReference type="PANTHER" id="PTHR33108:SF75">
    <property type="entry name" value="EXPRESSED PROTEIN"/>
    <property type="match status" value="1"/>
</dbReference>
<dbReference type="AlphaFoldDB" id="A0AAQ3KEI4"/>